<dbReference type="PANTHER" id="PTHR39079:SF1">
    <property type="entry name" value="GH11706P-RELATED"/>
    <property type="match status" value="1"/>
</dbReference>
<gene>
    <name evidence="2" type="ORF">CINCED_3A016992</name>
</gene>
<dbReference type="Proteomes" id="UP000325440">
    <property type="component" value="Unassembled WGS sequence"/>
</dbReference>
<dbReference type="Pfam" id="PF16003">
    <property type="entry name" value="DUF4776"/>
    <property type="match status" value="1"/>
</dbReference>
<evidence type="ECO:0000259" key="1">
    <source>
        <dbReference type="Pfam" id="PF16003"/>
    </source>
</evidence>
<dbReference type="InterPro" id="IPR031949">
    <property type="entry name" value="DUF4776"/>
</dbReference>
<keyword evidence="3" id="KW-1185">Reference proteome</keyword>
<evidence type="ECO:0000313" key="2">
    <source>
        <dbReference type="EMBL" id="VVC26470.1"/>
    </source>
</evidence>
<protein>
    <recommendedName>
        <fullName evidence="1">DUF4776 domain-containing protein</fullName>
    </recommendedName>
</protein>
<organism evidence="2 3">
    <name type="scientific">Cinara cedri</name>
    <dbReference type="NCBI Taxonomy" id="506608"/>
    <lineage>
        <taxon>Eukaryota</taxon>
        <taxon>Metazoa</taxon>
        <taxon>Ecdysozoa</taxon>
        <taxon>Arthropoda</taxon>
        <taxon>Hexapoda</taxon>
        <taxon>Insecta</taxon>
        <taxon>Pterygota</taxon>
        <taxon>Neoptera</taxon>
        <taxon>Paraneoptera</taxon>
        <taxon>Hemiptera</taxon>
        <taxon>Sternorrhyncha</taxon>
        <taxon>Aphidomorpha</taxon>
        <taxon>Aphidoidea</taxon>
        <taxon>Aphididae</taxon>
        <taxon>Lachninae</taxon>
        <taxon>Cinara</taxon>
    </lineage>
</organism>
<feature type="domain" description="DUF4776" evidence="1">
    <location>
        <begin position="74"/>
        <end position="165"/>
    </location>
</feature>
<dbReference type="PANTHER" id="PTHR39079">
    <property type="entry name" value="FI08034P-RELATED"/>
    <property type="match status" value="1"/>
</dbReference>
<dbReference type="OrthoDB" id="6587680at2759"/>
<dbReference type="EMBL" id="CABPRJ010000035">
    <property type="protein sequence ID" value="VVC26470.1"/>
    <property type="molecule type" value="Genomic_DNA"/>
</dbReference>
<name>A0A5E4M575_9HEMI</name>
<reference evidence="2 3" key="1">
    <citation type="submission" date="2019-08" db="EMBL/GenBank/DDBJ databases">
        <authorList>
            <person name="Alioto T."/>
            <person name="Alioto T."/>
            <person name="Gomez Garrido J."/>
        </authorList>
    </citation>
    <scope>NUCLEOTIDE SEQUENCE [LARGE SCALE GENOMIC DNA]</scope>
</reference>
<proteinExistence type="predicted"/>
<evidence type="ECO:0000313" key="3">
    <source>
        <dbReference type="Proteomes" id="UP000325440"/>
    </source>
</evidence>
<sequence length="177" mass="19472">MDSKLKNILNMNSDKTPIADKIKFQKKRTKKKNSTRPAGKSVNNLSKKINNVAGIMDSNLKNILNINNDETPIADKIKVQKQLAKKKNSTRPAGKSVNNLSKKINNVAGSVYPGVNCGHKNCISQPVVTPGNMGWLWSLKDAGGVKINRNWRPGAIPKNVVLMMEKAKAAKLQNMNN</sequence>
<dbReference type="AlphaFoldDB" id="A0A5E4M575"/>
<accession>A0A5E4M575</accession>